<feature type="transmembrane region" description="Helical" evidence="1">
    <location>
        <begin position="67"/>
        <end position="92"/>
    </location>
</feature>
<comment type="caution">
    <text evidence="2">The sequence shown here is derived from an EMBL/GenBank/DDBJ whole genome shotgun (WGS) entry which is preliminary data.</text>
</comment>
<keyword evidence="1" id="KW-1133">Transmembrane helix</keyword>
<dbReference type="EMBL" id="BGZK01000594">
    <property type="protein sequence ID" value="GBP52042.1"/>
    <property type="molecule type" value="Genomic_DNA"/>
</dbReference>
<proteinExistence type="predicted"/>
<name>A0A4C1WNG4_EUMVA</name>
<dbReference type="AlphaFoldDB" id="A0A4C1WNG4"/>
<dbReference type="Proteomes" id="UP000299102">
    <property type="component" value="Unassembled WGS sequence"/>
</dbReference>
<evidence type="ECO:0000313" key="2">
    <source>
        <dbReference type="EMBL" id="GBP52042.1"/>
    </source>
</evidence>
<protein>
    <submittedName>
        <fullName evidence="2">Uncharacterized protein</fullName>
    </submittedName>
</protein>
<evidence type="ECO:0000256" key="1">
    <source>
        <dbReference type="SAM" id="Phobius"/>
    </source>
</evidence>
<accession>A0A4C1WNG4</accession>
<keyword evidence="1" id="KW-0812">Transmembrane</keyword>
<keyword evidence="1" id="KW-0472">Membrane</keyword>
<gene>
    <name evidence="2" type="ORF">EVAR_97512_1</name>
</gene>
<keyword evidence="3" id="KW-1185">Reference proteome</keyword>
<sequence length="137" mass="15820">MIYIIITSDIKLRILSLTTHDDVYVRDLWDAGRMINQLELKLRPFVGPNQREEEGDVFPVRIKVLLYYHHVVVSFSCFIYCLTMAWIAFSRYQAIENANTKQWKKNGKEKGRYHGRSGLVSLIAGAPSSFLRLGPKS</sequence>
<evidence type="ECO:0000313" key="3">
    <source>
        <dbReference type="Proteomes" id="UP000299102"/>
    </source>
</evidence>
<organism evidence="2 3">
    <name type="scientific">Eumeta variegata</name>
    <name type="common">Bagworm moth</name>
    <name type="synonym">Eumeta japonica</name>
    <dbReference type="NCBI Taxonomy" id="151549"/>
    <lineage>
        <taxon>Eukaryota</taxon>
        <taxon>Metazoa</taxon>
        <taxon>Ecdysozoa</taxon>
        <taxon>Arthropoda</taxon>
        <taxon>Hexapoda</taxon>
        <taxon>Insecta</taxon>
        <taxon>Pterygota</taxon>
        <taxon>Neoptera</taxon>
        <taxon>Endopterygota</taxon>
        <taxon>Lepidoptera</taxon>
        <taxon>Glossata</taxon>
        <taxon>Ditrysia</taxon>
        <taxon>Tineoidea</taxon>
        <taxon>Psychidae</taxon>
        <taxon>Oiketicinae</taxon>
        <taxon>Eumeta</taxon>
    </lineage>
</organism>
<reference evidence="2 3" key="1">
    <citation type="journal article" date="2019" name="Commun. Biol.">
        <title>The bagworm genome reveals a unique fibroin gene that provides high tensile strength.</title>
        <authorList>
            <person name="Kono N."/>
            <person name="Nakamura H."/>
            <person name="Ohtoshi R."/>
            <person name="Tomita M."/>
            <person name="Numata K."/>
            <person name="Arakawa K."/>
        </authorList>
    </citation>
    <scope>NUCLEOTIDE SEQUENCE [LARGE SCALE GENOMIC DNA]</scope>
</reference>